<dbReference type="Gene3D" id="3.30.70.330">
    <property type="match status" value="1"/>
</dbReference>
<proteinExistence type="predicted"/>
<feature type="compositionally biased region" description="Polar residues" evidence="1">
    <location>
        <begin position="308"/>
        <end position="321"/>
    </location>
</feature>
<comment type="caution">
    <text evidence="2">The sequence shown here is derived from an EMBL/GenBank/DDBJ whole genome shotgun (WGS) entry which is preliminary data.</text>
</comment>
<feature type="region of interest" description="Disordered" evidence="1">
    <location>
        <begin position="283"/>
        <end position="429"/>
    </location>
</feature>
<reference evidence="2 3" key="1">
    <citation type="submission" date="2016-07" db="EMBL/GenBank/DDBJ databases">
        <title>Pervasive Adenine N6-methylation of Active Genes in Fungi.</title>
        <authorList>
            <consortium name="DOE Joint Genome Institute"/>
            <person name="Mondo S.J."/>
            <person name="Dannebaum R.O."/>
            <person name="Kuo R.C."/>
            <person name="Labutti K."/>
            <person name="Haridas S."/>
            <person name="Kuo A."/>
            <person name="Salamov A."/>
            <person name="Ahrendt S.R."/>
            <person name="Lipzen A."/>
            <person name="Sullivan W."/>
            <person name="Andreopoulos W.B."/>
            <person name="Clum A."/>
            <person name="Lindquist E."/>
            <person name="Daum C."/>
            <person name="Ramamoorthy G.K."/>
            <person name="Gryganskyi A."/>
            <person name="Culley D."/>
            <person name="Magnuson J.K."/>
            <person name="James T.Y."/>
            <person name="O'Malley M.A."/>
            <person name="Stajich J.E."/>
            <person name="Spatafora J.W."/>
            <person name="Visel A."/>
            <person name="Grigoriev I.V."/>
        </authorList>
    </citation>
    <scope>NUCLEOTIDE SEQUENCE [LARGE SCALE GENOMIC DNA]</scope>
    <source>
        <strain evidence="2 3">CBS 115471</strain>
    </source>
</reference>
<feature type="compositionally biased region" description="Basic and acidic residues" evidence="1">
    <location>
        <begin position="228"/>
        <end position="244"/>
    </location>
</feature>
<dbReference type="InterPro" id="IPR012677">
    <property type="entry name" value="Nucleotide-bd_a/b_plait_sf"/>
</dbReference>
<dbReference type="AlphaFoldDB" id="A0A1Y1ZX28"/>
<feature type="compositionally biased region" description="Acidic residues" evidence="1">
    <location>
        <begin position="527"/>
        <end position="550"/>
    </location>
</feature>
<feature type="region of interest" description="Disordered" evidence="1">
    <location>
        <begin position="596"/>
        <end position="618"/>
    </location>
</feature>
<evidence type="ECO:0000256" key="1">
    <source>
        <dbReference type="SAM" id="MobiDB-lite"/>
    </source>
</evidence>
<accession>A0A1Y1ZX28</accession>
<feature type="compositionally biased region" description="Acidic residues" evidence="1">
    <location>
        <begin position="497"/>
        <end position="507"/>
    </location>
</feature>
<dbReference type="STRING" id="1231657.A0A1Y1ZX28"/>
<feature type="compositionally biased region" description="Basic residues" evidence="1">
    <location>
        <begin position="596"/>
        <end position="607"/>
    </location>
</feature>
<feature type="compositionally biased region" description="Basic residues" evidence="1">
    <location>
        <begin position="138"/>
        <end position="149"/>
    </location>
</feature>
<feature type="compositionally biased region" description="Low complexity" evidence="1">
    <location>
        <begin position="345"/>
        <end position="362"/>
    </location>
</feature>
<dbReference type="InterPro" id="IPR035979">
    <property type="entry name" value="RBD_domain_sf"/>
</dbReference>
<dbReference type="GO" id="GO:0003676">
    <property type="term" value="F:nucleic acid binding"/>
    <property type="evidence" value="ECO:0007669"/>
    <property type="project" value="InterPro"/>
</dbReference>
<keyword evidence="3" id="KW-1185">Reference proteome</keyword>
<feature type="compositionally biased region" description="Basic residues" evidence="1">
    <location>
        <begin position="218"/>
        <end position="227"/>
    </location>
</feature>
<feature type="compositionally biased region" description="Basic and acidic residues" evidence="1">
    <location>
        <begin position="112"/>
        <end position="125"/>
    </location>
</feature>
<evidence type="ECO:0000313" key="3">
    <source>
        <dbReference type="Proteomes" id="UP000193144"/>
    </source>
</evidence>
<dbReference type="SUPFAM" id="SSF54928">
    <property type="entry name" value="RNA-binding domain, RBD"/>
    <property type="match status" value="1"/>
</dbReference>
<feature type="region of interest" description="Disordered" evidence="1">
    <location>
        <begin position="448"/>
        <end position="583"/>
    </location>
</feature>
<dbReference type="OrthoDB" id="3595585at2759"/>
<organism evidence="2 3">
    <name type="scientific">Clohesyomyces aquaticus</name>
    <dbReference type="NCBI Taxonomy" id="1231657"/>
    <lineage>
        <taxon>Eukaryota</taxon>
        <taxon>Fungi</taxon>
        <taxon>Dikarya</taxon>
        <taxon>Ascomycota</taxon>
        <taxon>Pezizomycotina</taxon>
        <taxon>Dothideomycetes</taxon>
        <taxon>Pleosporomycetidae</taxon>
        <taxon>Pleosporales</taxon>
        <taxon>Lindgomycetaceae</taxon>
        <taxon>Clohesyomyces</taxon>
    </lineage>
</organism>
<feature type="compositionally biased region" description="Basic and acidic residues" evidence="1">
    <location>
        <begin position="283"/>
        <end position="299"/>
    </location>
</feature>
<sequence length="618" mass="67968">MPAVSARKTKQARAPTTAPPTHTTAATAKSSDAQPAQDTDNKLVRLHVTPFTPALLKAYLAPSVLPLAKNVSFHTIETFPEKGFGFVELPAMEAQKLKKKLNGSTLKGSKVRIEEAKPEKRKVADEVEDELEDDSRIAKRAKKEKKKKEKGVLEGVELANERKVKRGWTEPTAKNKKEKKDKKDKDKRERKASKYTKEPELLFKAKLTPVAATEAARKEKKDKKKDKSSRSKNEVVVHEFEKSTKQPSFLKSAAVSTEKKTAVEYINGTGWVDEDGNVVEAETGKARNRRVLELVDKPALEAVLKPSVSPQPTTEKTSSTAPDPESSKTRPKSKKGAKVKKVTPSLSLSESESDESSVVSSSSDDENAASEAESSASSPALAPNAPSMILTPSSPDEKKEVHPLEALFKRPKPPSISTPDSKASSTPAKGLAINTSFSFFDADAMDVDASASGNPPVTPFTQKDLEWRGLRSAAPTPDTAALGRRFSFPWRKGSQEINDDDESEGEDNVMAANTKANASSSRIPEPIAEEDEDEEQDDGDAGSEHDDEDGDAMKTPLGKKKGVKDKDEDEDKEESEFQKWFWENRGENNRAWKKRRREGLKAKRLRENRKITGARRVG</sequence>
<name>A0A1Y1ZX28_9PLEO</name>
<feature type="compositionally biased region" description="Basic residues" evidence="1">
    <location>
        <begin position="329"/>
        <end position="341"/>
    </location>
</feature>
<feature type="region of interest" description="Disordered" evidence="1">
    <location>
        <begin position="112"/>
        <end position="151"/>
    </location>
</feature>
<feature type="compositionally biased region" description="Low complexity" evidence="1">
    <location>
        <begin position="12"/>
        <end position="29"/>
    </location>
</feature>
<gene>
    <name evidence="2" type="ORF">BCR34DRAFT_559794</name>
</gene>
<protein>
    <recommendedName>
        <fullName evidence="4">RRM domain-containing protein</fullName>
    </recommendedName>
</protein>
<evidence type="ECO:0008006" key="4">
    <source>
        <dbReference type="Google" id="ProtNLM"/>
    </source>
</evidence>
<feature type="region of interest" description="Disordered" evidence="1">
    <location>
        <begin position="164"/>
        <end position="257"/>
    </location>
</feature>
<feature type="compositionally biased region" description="Low complexity" evidence="1">
    <location>
        <begin position="369"/>
        <end position="387"/>
    </location>
</feature>
<feature type="compositionally biased region" description="Polar residues" evidence="1">
    <location>
        <begin position="415"/>
        <end position="427"/>
    </location>
</feature>
<dbReference type="Proteomes" id="UP000193144">
    <property type="component" value="Unassembled WGS sequence"/>
</dbReference>
<feature type="region of interest" description="Disordered" evidence="1">
    <location>
        <begin position="1"/>
        <end position="40"/>
    </location>
</feature>
<dbReference type="EMBL" id="MCFA01000030">
    <property type="protein sequence ID" value="ORY14750.1"/>
    <property type="molecule type" value="Genomic_DNA"/>
</dbReference>
<evidence type="ECO:0000313" key="2">
    <source>
        <dbReference type="EMBL" id="ORY14750.1"/>
    </source>
</evidence>